<organism evidence="11 12">
    <name type="scientific">Astrephomene gubernaculifera</name>
    <dbReference type="NCBI Taxonomy" id="47775"/>
    <lineage>
        <taxon>Eukaryota</taxon>
        <taxon>Viridiplantae</taxon>
        <taxon>Chlorophyta</taxon>
        <taxon>core chlorophytes</taxon>
        <taxon>Chlorophyceae</taxon>
        <taxon>CS clade</taxon>
        <taxon>Chlamydomonadales</taxon>
        <taxon>Astrephomenaceae</taxon>
        <taxon>Astrephomene</taxon>
    </lineage>
</organism>
<protein>
    <submittedName>
        <fullName evidence="11">Uncharacterized protein</fullName>
    </submittedName>
</protein>
<dbReference type="PANTHER" id="PTHR31038:SF2">
    <property type="entry name" value="PROTEIN RETICULATA-RELATED 1, CHLOROPLASTIC"/>
    <property type="match status" value="1"/>
</dbReference>
<keyword evidence="12" id="KW-1185">Reference proteome</keyword>
<proteinExistence type="inferred from homology"/>
<sequence length="686" mass="71558">MQTSRCLRPASAVPSYQPQPRRLSSYVCRPVRLLVPGPLRGQTTKFLCSAGVAHPGEEANIGQFKGQFDPKMSVPNVFAAKGGGGGQNFGSGGSLGAVMERSRLEFVMPTPPAVAPKLDDGGSGGDIGKNIHNGGGGGDGDGGDDDDYFNEDGDGDGEGDGEGGDAFFRTLIPESYDKFSIGAVFAEWMRTVAELPLILRRAVEMGLFSSAQLVRFFSMDVRPNLTRSVSRSLPPAWAREFVGRLMADPAFVQKLFIESFIAAASSLYYEYRARGPERFKEELDLVLINTLGMAAATSATVWMVAPTRSYGNVHKFPWQQMLDNLPNCVFDANGPLRTYTPQSRIAAFFSKAAELSAVGLLTGAGTSLLSSAAVALRRKYADPDFEPSVPVPDVARSSAGLAAFFSLAANTRYQLLGGMDRYLLGHSNFMWTYLALSGTARLVSSQLGETHRALCQGLPDPSSLPKRRVVKRKVMVRKKVLKPQQPVQVVEPVVAAAAPVVAEPAMTTSGQVAAAAAEGAAVQVASTSGRLAEVEQVSSQLLPAQRQAGQQEEDVVVLDQVLSAAAVPSSSGSASSGEVLVLHTQPLQAHPSTSSSSSDAATPSSSAPSSSLPSSSYALSTSSSSSPELHAPAEAAAAAPASDLASLVAQQSSASLDAAAMAATERAMAAAIAASSAGQLVGAGPR</sequence>
<dbReference type="Pfam" id="PF11891">
    <property type="entry name" value="RETICULATA-like"/>
    <property type="match status" value="1"/>
</dbReference>
<evidence type="ECO:0000256" key="6">
    <source>
        <dbReference type="ARBA" id="ARBA00022692"/>
    </source>
</evidence>
<feature type="compositionally biased region" description="Acidic residues" evidence="10">
    <location>
        <begin position="141"/>
        <end position="163"/>
    </location>
</feature>
<evidence type="ECO:0000256" key="10">
    <source>
        <dbReference type="SAM" id="MobiDB-lite"/>
    </source>
</evidence>
<dbReference type="Proteomes" id="UP001054857">
    <property type="component" value="Unassembled WGS sequence"/>
</dbReference>
<evidence type="ECO:0000313" key="12">
    <source>
        <dbReference type="Proteomes" id="UP001054857"/>
    </source>
</evidence>
<dbReference type="GO" id="GO:0009706">
    <property type="term" value="C:chloroplast inner membrane"/>
    <property type="evidence" value="ECO:0007669"/>
    <property type="project" value="TreeGrafter"/>
</dbReference>
<evidence type="ECO:0000256" key="8">
    <source>
        <dbReference type="ARBA" id="ARBA00022989"/>
    </source>
</evidence>
<dbReference type="InterPro" id="IPR021825">
    <property type="entry name" value="RETICULATA-related"/>
</dbReference>
<feature type="compositionally biased region" description="Gly residues" evidence="10">
    <location>
        <begin position="121"/>
        <end position="140"/>
    </location>
</feature>
<comment type="caution">
    <text evidence="11">The sequence shown here is derived from an EMBL/GenBank/DDBJ whole genome shotgun (WGS) entry which is preliminary data.</text>
</comment>
<evidence type="ECO:0000256" key="1">
    <source>
        <dbReference type="ARBA" id="ARBA00004141"/>
    </source>
</evidence>
<keyword evidence="9" id="KW-0472">Membrane</keyword>
<keyword evidence="5" id="KW-0934">Plastid</keyword>
<feature type="region of interest" description="Disordered" evidence="10">
    <location>
        <begin position="587"/>
        <end position="642"/>
    </location>
</feature>
<keyword evidence="8" id="KW-1133">Transmembrane helix</keyword>
<evidence type="ECO:0000313" key="11">
    <source>
        <dbReference type="EMBL" id="GFR46673.1"/>
    </source>
</evidence>
<evidence type="ECO:0000256" key="2">
    <source>
        <dbReference type="ARBA" id="ARBA00004229"/>
    </source>
</evidence>
<gene>
    <name evidence="11" type="ORF">Agub_g8288</name>
</gene>
<reference evidence="11 12" key="1">
    <citation type="journal article" date="2021" name="Sci. Rep.">
        <title>Genome sequencing of the multicellular alga Astrephomene provides insights into convergent evolution of germ-soma differentiation.</title>
        <authorList>
            <person name="Yamashita S."/>
            <person name="Yamamoto K."/>
            <person name="Matsuzaki R."/>
            <person name="Suzuki S."/>
            <person name="Yamaguchi H."/>
            <person name="Hirooka S."/>
            <person name="Minakuchi Y."/>
            <person name="Miyagishima S."/>
            <person name="Kawachi M."/>
            <person name="Toyoda A."/>
            <person name="Nozaki H."/>
        </authorList>
    </citation>
    <scope>NUCLEOTIDE SEQUENCE [LARGE SCALE GENOMIC DNA]</scope>
    <source>
        <strain evidence="11 12">NIES-4017</strain>
    </source>
</reference>
<dbReference type="GO" id="GO:0099402">
    <property type="term" value="P:plant organ development"/>
    <property type="evidence" value="ECO:0007669"/>
    <property type="project" value="TreeGrafter"/>
</dbReference>
<dbReference type="EMBL" id="BMAR01000015">
    <property type="protein sequence ID" value="GFR46673.1"/>
    <property type="molecule type" value="Genomic_DNA"/>
</dbReference>
<comment type="similarity">
    <text evidence="3">Belongs to the RETICULATA family.</text>
</comment>
<feature type="compositionally biased region" description="Low complexity" evidence="10">
    <location>
        <begin position="589"/>
        <end position="642"/>
    </location>
</feature>
<dbReference type="AlphaFoldDB" id="A0AAD3DU47"/>
<keyword evidence="6" id="KW-0812">Transmembrane</keyword>
<keyword evidence="7" id="KW-0809">Transit peptide</keyword>
<keyword evidence="4" id="KW-0150">Chloroplast</keyword>
<name>A0AAD3DU47_9CHLO</name>
<evidence type="ECO:0000256" key="7">
    <source>
        <dbReference type="ARBA" id="ARBA00022946"/>
    </source>
</evidence>
<comment type="subcellular location">
    <subcellularLocation>
        <location evidence="1">Membrane</location>
        <topology evidence="1">Multi-pass membrane protein</topology>
    </subcellularLocation>
    <subcellularLocation>
        <location evidence="2">Plastid</location>
        <location evidence="2">Chloroplast</location>
    </subcellularLocation>
</comment>
<dbReference type="PANTHER" id="PTHR31038">
    <property type="entry name" value="EXPRESSED PROTEIN-RELATED"/>
    <property type="match status" value="1"/>
</dbReference>
<evidence type="ECO:0000256" key="3">
    <source>
        <dbReference type="ARBA" id="ARBA00010793"/>
    </source>
</evidence>
<evidence type="ECO:0000256" key="4">
    <source>
        <dbReference type="ARBA" id="ARBA00022528"/>
    </source>
</evidence>
<evidence type="ECO:0000256" key="5">
    <source>
        <dbReference type="ARBA" id="ARBA00022640"/>
    </source>
</evidence>
<evidence type="ECO:0000256" key="9">
    <source>
        <dbReference type="ARBA" id="ARBA00023136"/>
    </source>
</evidence>
<accession>A0AAD3DU47</accession>
<feature type="region of interest" description="Disordered" evidence="10">
    <location>
        <begin position="111"/>
        <end position="164"/>
    </location>
</feature>